<dbReference type="EMBL" id="JAHRHJ020000003">
    <property type="protein sequence ID" value="KAH9321321.1"/>
    <property type="molecule type" value="Genomic_DNA"/>
</dbReference>
<comment type="caution">
    <text evidence="1">The sequence shown here is derived from an EMBL/GenBank/DDBJ whole genome shotgun (WGS) entry which is preliminary data.</text>
</comment>
<feature type="non-terminal residue" evidence="1">
    <location>
        <position position="1"/>
    </location>
</feature>
<dbReference type="InterPro" id="IPR038607">
    <property type="entry name" value="PhoD-like_sf"/>
</dbReference>
<gene>
    <name evidence="1" type="ORF">KI387_015960</name>
</gene>
<dbReference type="AlphaFoldDB" id="A0AA38LEQ7"/>
<proteinExistence type="predicted"/>
<dbReference type="Proteomes" id="UP000824469">
    <property type="component" value="Unassembled WGS sequence"/>
</dbReference>
<accession>A0AA38LEQ7</accession>
<reference evidence="1 2" key="1">
    <citation type="journal article" date="2021" name="Nat. Plants">
        <title>The Taxus genome provides insights into paclitaxel biosynthesis.</title>
        <authorList>
            <person name="Xiong X."/>
            <person name="Gou J."/>
            <person name="Liao Q."/>
            <person name="Li Y."/>
            <person name="Zhou Q."/>
            <person name="Bi G."/>
            <person name="Li C."/>
            <person name="Du R."/>
            <person name="Wang X."/>
            <person name="Sun T."/>
            <person name="Guo L."/>
            <person name="Liang H."/>
            <person name="Lu P."/>
            <person name="Wu Y."/>
            <person name="Zhang Z."/>
            <person name="Ro D.K."/>
            <person name="Shang Y."/>
            <person name="Huang S."/>
            <person name="Yan J."/>
        </authorList>
    </citation>
    <scope>NUCLEOTIDE SEQUENCE [LARGE SCALE GENOMIC DNA]</scope>
    <source>
        <strain evidence="1">Ta-2019</strain>
    </source>
</reference>
<keyword evidence="2" id="KW-1185">Reference proteome</keyword>
<name>A0AA38LEQ7_TAXCH</name>
<dbReference type="Gene3D" id="3.60.21.70">
    <property type="entry name" value="PhoD-like phosphatase"/>
    <property type="match status" value="1"/>
</dbReference>
<sequence>MGSDEWKHYRDDICESYREVYRETWQHPPTAKCLANCSNLMIYDDHEIRDNWGDIKDDWKRDSLDFFVAHCAWIVSLEYQRQLHEDIDFTNLQAIKKDYHFHIISNVGLMFLDIRGSRTFHRVEDDENPYLGSQQWEDIETSLGKGGFFDKLKMLLVCSPAPLVFLQHAITSTAANVNQLEDFKGHWSVHPREQHHMIDCLFQWKTSKEHREILILGGSGASSHHMKKDQPRNGKPYQIGPEMWLPKFWTMFWDFLLEMGDFYPVFGDSDVEAIELDRLVSEGDVHCGGHSVVRMAKKIAFYQLTTSAIANRPLPKSVYYTLRLAEQLGSLAPACTFTHHHWTRARNYGIVQIKNHRIQ</sequence>
<evidence type="ECO:0000313" key="2">
    <source>
        <dbReference type="Proteomes" id="UP000824469"/>
    </source>
</evidence>
<protein>
    <submittedName>
        <fullName evidence="1">Uncharacterized protein</fullName>
    </submittedName>
</protein>
<organism evidence="1 2">
    <name type="scientific">Taxus chinensis</name>
    <name type="common">Chinese yew</name>
    <name type="synonym">Taxus wallichiana var. chinensis</name>
    <dbReference type="NCBI Taxonomy" id="29808"/>
    <lineage>
        <taxon>Eukaryota</taxon>
        <taxon>Viridiplantae</taxon>
        <taxon>Streptophyta</taxon>
        <taxon>Embryophyta</taxon>
        <taxon>Tracheophyta</taxon>
        <taxon>Spermatophyta</taxon>
        <taxon>Pinopsida</taxon>
        <taxon>Pinidae</taxon>
        <taxon>Conifers II</taxon>
        <taxon>Cupressales</taxon>
        <taxon>Taxaceae</taxon>
        <taxon>Taxus</taxon>
    </lineage>
</organism>
<dbReference type="PANTHER" id="PTHR37031:SF2">
    <property type="entry name" value="PHOD-LIKE PHOSPHATASE METALLOPHOSPHATASE DOMAIN-CONTAINING PROTEIN"/>
    <property type="match status" value="1"/>
</dbReference>
<dbReference type="PANTHER" id="PTHR37031">
    <property type="entry name" value="METALLOPHOSPHATASE BINDING DOMAIN PROTEIN"/>
    <property type="match status" value="1"/>
</dbReference>
<evidence type="ECO:0000313" key="1">
    <source>
        <dbReference type="EMBL" id="KAH9321321.1"/>
    </source>
</evidence>